<evidence type="ECO:0000256" key="8">
    <source>
        <dbReference type="ARBA" id="ARBA00023295"/>
    </source>
</evidence>
<dbReference type="Pfam" id="PF01915">
    <property type="entry name" value="Glyco_hydro_3_C"/>
    <property type="match status" value="1"/>
</dbReference>
<accession>A0A9P4SH91</accession>
<keyword evidence="5 13" id="KW-0378">Hydrolase</keyword>
<evidence type="ECO:0000259" key="12">
    <source>
        <dbReference type="SMART" id="SM01217"/>
    </source>
</evidence>
<dbReference type="SMART" id="SM01217">
    <property type="entry name" value="Fn3_like"/>
    <property type="match status" value="1"/>
</dbReference>
<dbReference type="Proteomes" id="UP000799429">
    <property type="component" value="Unassembled WGS sequence"/>
</dbReference>
<keyword evidence="7" id="KW-0119">Carbohydrate metabolism</keyword>
<dbReference type="SUPFAM" id="SSF51445">
    <property type="entry name" value="(Trans)glycosidases"/>
    <property type="match status" value="1"/>
</dbReference>
<evidence type="ECO:0000256" key="1">
    <source>
        <dbReference type="ARBA" id="ARBA00000448"/>
    </source>
</evidence>
<dbReference type="InterPro" id="IPR050288">
    <property type="entry name" value="Cellulose_deg_GH3"/>
</dbReference>
<dbReference type="Gene3D" id="3.20.20.300">
    <property type="entry name" value="Glycoside hydrolase, family 3, N-terminal domain"/>
    <property type="match status" value="1"/>
</dbReference>
<evidence type="ECO:0000313" key="13">
    <source>
        <dbReference type="EMBL" id="KAF2842470.1"/>
    </source>
</evidence>
<feature type="compositionally biased region" description="Low complexity" evidence="10">
    <location>
        <begin position="746"/>
        <end position="757"/>
    </location>
</feature>
<evidence type="ECO:0000313" key="14">
    <source>
        <dbReference type="Proteomes" id="UP000799429"/>
    </source>
</evidence>
<feature type="chain" id="PRO_5040271836" description="beta-glucosidase" evidence="11">
    <location>
        <begin position="19"/>
        <end position="863"/>
    </location>
</feature>
<feature type="region of interest" description="Disordered" evidence="10">
    <location>
        <begin position="733"/>
        <end position="757"/>
    </location>
</feature>
<keyword evidence="6" id="KW-0325">Glycoprotein</keyword>
<gene>
    <name evidence="13" type="ORF">M501DRAFT_420549</name>
</gene>
<evidence type="ECO:0000256" key="11">
    <source>
        <dbReference type="SAM" id="SignalP"/>
    </source>
</evidence>
<comment type="caution">
    <text evidence="13">The sequence shown here is derived from an EMBL/GenBank/DDBJ whole genome shotgun (WGS) entry which is preliminary data.</text>
</comment>
<dbReference type="GO" id="GO:0009251">
    <property type="term" value="P:glucan catabolic process"/>
    <property type="evidence" value="ECO:0007669"/>
    <property type="project" value="TreeGrafter"/>
</dbReference>
<feature type="domain" description="Fibronectin type III-like" evidence="12">
    <location>
        <begin position="783"/>
        <end position="852"/>
    </location>
</feature>
<dbReference type="GO" id="GO:0008422">
    <property type="term" value="F:beta-glucosidase activity"/>
    <property type="evidence" value="ECO:0007669"/>
    <property type="project" value="UniProtKB-EC"/>
</dbReference>
<evidence type="ECO:0000256" key="7">
    <source>
        <dbReference type="ARBA" id="ARBA00023277"/>
    </source>
</evidence>
<dbReference type="Pfam" id="PF00933">
    <property type="entry name" value="Glyco_hydro_3"/>
    <property type="match status" value="1"/>
</dbReference>
<proteinExistence type="inferred from homology"/>
<keyword evidence="14" id="KW-1185">Reference proteome</keyword>
<sequence length="863" mass="93663">MKLEVSAALLLAAGLAYAQDEHSPLWGSTSPPKYPAPWAQGTGEWAEAYAKAQEIVSQLTLLEKVNITTGVGWQGDNCIGNTGTIERFGIRNLCFQIAVTGVRSGDRSSAFPGSNTMAATWDKQLWFERGVAVGEEHYGKGVDFLLGPVISPLGRAPASGRTWEGISPDPVLSGIQAAQNIRGIRTTGVVPVAKHFLGNEQEHFRSVREDVTYFEGNITGSLSANIDDVSMHEVYLWPFADAVRAGVGGVMCSHNAVNNSQTCQNSYNLNYLLKGELGFQGFALSEWEAQYSGVSSALAGLDVSMAGDTSFLAGRAYYGANMTIAVLNGTIPEWRIDDMATRLLSAYFLGGRDQNPPLTNMNSYNKATYGYLHSAVGHGYKQINHHVDVRGDHSTHIRESANKAAVLLKNEGGLPLSKAGFTSVFGKDAIDPPYSVNGCYDGGCNEGTLALGWGSGFADFAYLISPMSAIQMEIAEVNGCLSSVTDNYAYPEIILQASQADQSIVFVNADSGEGYLVVDDNRGDRNNLTLWHGGDDLIETVASVSNNTIVVMHTVGAVDVTRWYDNPNVTAIVWAGLPGQESGSSIADILYGRVVPGGKLPFTWGARREDYSADVIYEYNNGLDAPQQDFEEGLFIDYRHFDAADIEPIWEFGFGKTYTTFEYSDISVEKHEVEPYVPTTGMTNEAPVLSGNYSRDTADYQFPSDINRVPLYIYPYLNSTDLAEAYDHDDYGDNSFIPEGATDGSPQPVHPAGGAPGGHPQLYDVMFTVSATITNTGSVAADEVVQLYVNHGGPTDPKVVLRNFDRLNNIAPGESKTFTAEVTRRDLSNWDPSVQNWVITDYPKTVYVGASSRKLHLSQELDI</sequence>
<dbReference type="EC" id="3.2.1.21" evidence="4"/>
<dbReference type="InterPro" id="IPR036881">
    <property type="entry name" value="Glyco_hydro_3_C_sf"/>
</dbReference>
<dbReference type="PANTHER" id="PTHR42715">
    <property type="entry name" value="BETA-GLUCOSIDASE"/>
    <property type="match status" value="1"/>
</dbReference>
<evidence type="ECO:0000256" key="2">
    <source>
        <dbReference type="ARBA" id="ARBA00004987"/>
    </source>
</evidence>
<evidence type="ECO:0000256" key="5">
    <source>
        <dbReference type="ARBA" id="ARBA00022801"/>
    </source>
</evidence>
<dbReference type="InterPro" id="IPR026891">
    <property type="entry name" value="Fn3-like"/>
</dbReference>
<comment type="catalytic activity">
    <reaction evidence="1">
        <text>Hydrolysis of terminal, non-reducing beta-D-glucosyl residues with release of beta-D-glucose.</text>
        <dbReference type="EC" id="3.2.1.21"/>
    </reaction>
</comment>
<evidence type="ECO:0000256" key="10">
    <source>
        <dbReference type="SAM" id="MobiDB-lite"/>
    </source>
</evidence>
<dbReference type="SUPFAM" id="SSF52279">
    <property type="entry name" value="Beta-D-glucan exohydrolase, C-terminal domain"/>
    <property type="match status" value="1"/>
</dbReference>
<dbReference type="OrthoDB" id="416222at2759"/>
<comment type="pathway">
    <text evidence="2">Glycan metabolism; cellulose degradation.</text>
</comment>
<dbReference type="InterPro" id="IPR036962">
    <property type="entry name" value="Glyco_hydro_3_N_sf"/>
</dbReference>
<name>A0A9P4SH91_9PEZI</name>
<dbReference type="InterPro" id="IPR013783">
    <property type="entry name" value="Ig-like_fold"/>
</dbReference>
<dbReference type="FunFam" id="3.20.20.300:FF:000002">
    <property type="entry name" value="Probable beta-glucosidase"/>
    <property type="match status" value="1"/>
</dbReference>
<dbReference type="InterPro" id="IPR017853">
    <property type="entry name" value="GH"/>
</dbReference>
<dbReference type="InterPro" id="IPR001764">
    <property type="entry name" value="Glyco_hydro_3_N"/>
</dbReference>
<reference evidence="13" key="1">
    <citation type="journal article" date="2020" name="Stud. Mycol.">
        <title>101 Dothideomycetes genomes: a test case for predicting lifestyles and emergence of pathogens.</title>
        <authorList>
            <person name="Haridas S."/>
            <person name="Albert R."/>
            <person name="Binder M."/>
            <person name="Bloem J."/>
            <person name="Labutti K."/>
            <person name="Salamov A."/>
            <person name="Andreopoulos B."/>
            <person name="Baker S."/>
            <person name="Barry K."/>
            <person name="Bills G."/>
            <person name="Bluhm B."/>
            <person name="Cannon C."/>
            <person name="Castanera R."/>
            <person name="Culley D."/>
            <person name="Daum C."/>
            <person name="Ezra D."/>
            <person name="Gonzalez J."/>
            <person name="Henrissat B."/>
            <person name="Kuo A."/>
            <person name="Liang C."/>
            <person name="Lipzen A."/>
            <person name="Lutzoni F."/>
            <person name="Magnuson J."/>
            <person name="Mondo S."/>
            <person name="Nolan M."/>
            <person name="Ohm R."/>
            <person name="Pangilinan J."/>
            <person name="Park H.-J."/>
            <person name="Ramirez L."/>
            <person name="Alfaro M."/>
            <person name="Sun H."/>
            <person name="Tritt A."/>
            <person name="Yoshinaga Y."/>
            <person name="Zwiers L.-H."/>
            <person name="Turgeon B."/>
            <person name="Goodwin S."/>
            <person name="Spatafora J."/>
            <person name="Crous P."/>
            <person name="Grigoriev I."/>
        </authorList>
    </citation>
    <scope>NUCLEOTIDE SEQUENCE</scope>
    <source>
        <strain evidence="13">CBS 101060</strain>
    </source>
</reference>
<dbReference type="EMBL" id="MU006090">
    <property type="protein sequence ID" value="KAF2842470.1"/>
    <property type="molecule type" value="Genomic_DNA"/>
</dbReference>
<organism evidence="13 14">
    <name type="scientific">Patellaria atrata CBS 101060</name>
    <dbReference type="NCBI Taxonomy" id="1346257"/>
    <lineage>
        <taxon>Eukaryota</taxon>
        <taxon>Fungi</taxon>
        <taxon>Dikarya</taxon>
        <taxon>Ascomycota</taxon>
        <taxon>Pezizomycotina</taxon>
        <taxon>Dothideomycetes</taxon>
        <taxon>Dothideomycetes incertae sedis</taxon>
        <taxon>Patellariales</taxon>
        <taxon>Patellariaceae</taxon>
        <taxon>Patellaria</taxon>
    </lineage>
</organism>
<dbReference type="FunFam" id="3.40.50.1700:FF:000003">
    <property type="entry name" value="Probable beta-glucosidase"/>
    <property type="match status" value="1"/>
</dbReference>
<dbReference type="AlphaFoldDB" id="A0A9P4SH91"/>
<dbReference type="Gene3D" id="2.60.40.10">
    <property type="entry name" value="Immunoglobulins"/>
    <property type="match status" value="1"/>
</dbReference>
<dbReference type="Pfam" id="PF14310">
    <property type="entry name" value="Fn3-like"/>
    <property type="match status" value="1"/>
</dbReference>
<evidence type="ECO:0000256" key="4">
    <source>
        <dbReference type="ARBA" id="ARBA00012744"/>
    </source>
</evidence>
<dbReference type="PANTHER" id="PTHR42715:SF29">
    <property type="entry name" value="BETA-GLUCOSIDASE A-RELATED"/>
    <property type="match status" value="1"/>
</dbReference>
<evidence type="ECO:0000256" key="9">
    <source>
        <dbReference type="ARBA" id="ARBA00023326"/>
    </source>
</evidence>
<feature type="signal peptide" evidence="11">
    <location>
        <begin position="1"/>
        <end position="18"/>
    </location>
</feature>
<evidence type="ECO:0000256" key="3">
    <source>
        <dbReference type="ARBA" id="ARBA00005336"/>
    </source>
</evidence>
<keyword evidence="11" id="KW-0732">Signal</keyword>
<dbReference type="PRINTS" id="PR00133">
    <property type="entry name" value="GLHYDRLASE3"/>
</dbReference>
<comment type="similarity">
    <text evidence="3">Belongs to the glycosyl hydrolase 3 family.</text>
</comment>
<protein>
    <recommendedName>
        <fullName evidence="4">beta-glucosidase</fullName>
        <ecNumber evidence="4">3.2.1.21</ecNumber>
    </recommendedName>
</protein>
<dbReference type="Gene3D" id="3.40.50.1700">
    <property type="entry name" value="Glycoside hydrolase family 3 C-terminal domain"/>
    <property type="match status" value="1"/>
</dbReference>
<dbReference type="InterPro" id="IPR002772">
    <property type="entry name" value="Glyco_hydro_3_C"/>
</dbReference>
<keyword evidence="8" id="KW-0326">Glycosidase</keyword>
<evidence type="ECO:0000256" key="6">
    <source>
        <dbReference type="ARBA" id="ARBA00023180"/>
    </source>
</evidence>
<keyword evidence="9" id="KW-0624">Polysaccharide degradation</keyword>